<dbReference type="Pfam" id="PF00582">
    <property type="entry name" value="Usp"/>
    <property type="match status" value="2"/>
</dbReference>
<evidence type="ECO:0000259" key="2">
    <source>
        <dbReference type="Pfam" id="PF00582"/>
    </source>
</evidence>
<accession>A0A6I4W8K8</accession>
<evidence type="ECO:0000313" key="3">
    <source>
        <dbReference type="EMBL" id="MXQ65841.1"/>
    </source>
</evidence>
<dbReference type="InterPro" id="IPR014729">
    <property type="entry name" value="Rossmann-like_a/b/a_fold"/>
</dbReference>
<proteinExistence type="inferred from homology"/>
<protein>
    <submittedName>
        <fullName evidence="3">Universal stress protein</fullName>
    </submittedName>
</protein>
<feature type="domain" description="UspA" evidence="2">
    <location>
        <begin position="4"/>
        <end position="134"/>
    </location>
</feature>
<dbReference type="PRINTS" id="PR01438">
    <property type="entry name" value="UNVRSLSTRESS"/>
</dbReference>
<dbReference type="Gene3D" id="3.40.50.620">
    <property type="entry name" value="HUPs"/>
    <property type="match status" value="2"/>
</dbReference>
<name>A0A6I4W8K8_9ACTN</name>
<sequence length="280" mass="29859">MGSHVLVGYDGTKESEHAVHWAAREARLRRLPLTVCHVWRWPYPDSYVDADTVTIVKRMADHILDQGVALAHDAVPAVRIVKRLLDGPPYAALMHEAQTAEVIVVGSHQPGGVPLGSTSIRLAATAHCPVLVVRDRPETYSEVVVGVDGSAASDAALAFAYEEATLRGWAVRAVYGSWEPSAAPNGDLALYGDSEELRRVCGARLERAVAPWQAKFPDVTTRTALDLRPPRETLLEEADSAGLVVVGNRGVGGLEPLRLGATSSAVLQHAPGTVAIVPPA</sequence>
<organism evidence="3 4">
    <name type="scientific">Actinomadura rayongensis</name>
    <dbReference type="NCBI Taxonomy" id="1429076"/>
    <lineage>
        <taxon>Bacteria</taxon>
        <taxon>Bacillati</taxon>
        <taxon>Actinomycetota</taxon>
        <taxon>Actinomycetes</taxon>
        <taxon>Streptosporangiales</taxon>
        <taxon>Thermomonosporaceae</taxon>
        <taxon>Actinomadura</taxon>
    </lineage>
</organism>
<dbReference type="InterPro" id="IPR006016">
    <property type="entry name" value="UspA"/>
</dbReference>
<dbReference type="PANTHER" id="PTHR46268">
    <property type="entry name" value="STRESS RESPONSE PROTEIN NHAX"/>
    <property type="match status" value="1"/>
</dbReference>
<comment type="caution">
    <text evidence="3">The sequence shown here is derived from an EMBL/GenBank/DDBJ whole genome shotgun (WGS) entry which is preliminary data.</text>
</comment>
<comment type="similarity">
    <text evidence="1">Belongs to the universal stress protein A family.</text>
</comment>
<reference evidence="3 4" key="1">
    <citation type="submission" date="2019-12" db="EMBL/GenBank/DDBJ databases">
        <title>Nocardia macrotermitis sp. nov. and Nocardia aurantia sp. nov., isolated from the gut of the fungus growing-termite Macrotermes natalensis.</title>
        <authorList>
            <person name="Christine B."/>
            <person name="Rene B."/>
        </authorList>
    </citation>
    <scope>NUCLEOTIDE SEQUENCE [LARGE SCALE GENOMIC DNA]</scope>
    <source>
        <strain evidence="3 4">DSM 102126</strain>
    </source>
</reference>
<dbReference type="Proteomes" id="UP000431901">
    <property type="component" value="Unassembled WGS sequence"/>
</dbReference>
<evidence type="ECO:0000256" key="1">
    <source>
        <dbReference type="ARBA" id="ARBA00008791"/>
    </source>
</evidence>
<evidence type="ECO:0000313" key="4">
    <source>
        <dbReference type="Proteomes" id="UP000431901"/>
    </source>
</evidence>
<dbReference type="RefSeq" id="WP_161104058.1">
    <property type="nucleotide sequence ID" value="NZ_JBHLYI010000004.1"/>
</dbReference>
<dbReference type="InterPro" id="IPR006015">
    <property type="entry name" value="Universal_stress_UspA"/>
</dbReference>
<gene>
    <name evidence="3" type="ORF">GQ466_17605</name>
</gene>
<feature type="domain" description="UspA" evidence="2">
    <location>
        <begin position="140"/>
        <end position="278"/>
    </location>
</feature>
<dbReference type="PANTHER" id="PTHR46268:SF6">
    <property type="entry name" value="UNIVERSAL STRESS PROTEIN UP12"/>
    <property type="match status" value="1"/>
</dbReference>
<dbReference type="EMBL" id="WUTW01000003">
    <property type="protein sequence ID" value="MXQ65841.1"/>
    <property type="molecule type" value="Genomic_DNA"/>
</dbReference>
<keyword evidence="4" id="KW-1185">Reference proteome</keyword>
<dbReference type="SUPFAM" id="SSF52402">
    <property type="entry name" value="Adenine nucleotide alpha hydrolases-like"/>
    <property type="match status" value="2"/>
</dbReference>
<dbReference type="AlphaFoldDB" id="A0A6I4W8K8"/>
<dbReference type="OrthoDB" id="9784123at2"/>